<evidence type="ECO:0000313" key="2">
    <source>
        <dbReference type="Proteomes" id="UP000186156"/>
    </source>
</evidence>
<gene>
    <name evidence="1" type="ORF">SAMN05421799_101304</name>
</gene>
<accession>A0A1N7K231</accession>
<dbReference type="EMBL" id="FTOO01000001">
    <property type="protein sequence ID" value="SIS55598.1"/>
    <property type="molecule type" value="Genomic_DNA"/>
</dbReference>
<dbReference type="PROSITE" id="PS51257">
    <property type="entry name" value="PROKAR_LIPOPROTEIN"/>
    <property type="match status" value="1"/>
</dbReference>
<sequence>MAWWGKRASLAYTSILFLGLSACGSPGHLQPQRATHPARSTTPRMETVSLSMSEMSLRSVHRANFPGCQVWTIAEHELLVAEYPNADASGKWTGPSRLLVVRESDGHTVESIDLPSSEQVNAASFTPEWLVWQTGPVGGTGLHQIWAENRQTGHRRLLMTAPKTGEAGDIVGLKIVGDTAYWLSNVQIQDDMVSTVWSCSLTDGVLRPLVREDAARDGRAILSMAVGTSYLWYAEAMSKNPMDPRDKGSLKRLSLANPKSAPQQAPISLWHPPVLYGATDGAAYFEENAQTEPNSPVNPAPYPIYAYPWGSRTLLQWTNRQTGVATVGGEWMVVNQNGDKGQAVLYHLSTRTASLLPAPFGVTDGQDVAWWDGEGHVGWASLV</sequence>
<name>A0A1N7K231_9BACL</name>
<evidence type="ECO:0000313" key="1">
    <source>
        <dbReference type="EMBL" id="SIS55598.1"/>
    </source>
</evidence>
<protein>
    <submittedName>
        <fullName evidence="1">Uncharacterized protein</fullName>
    </submittedName>
</protein>
<keyword evidence="2" id="KW-1185">Reference proteome</keyword>
<dbReference type="AlphaFoldDB" id="A0A1N7K231"/>
<proteinExistence type="predicted"/>
<reference evidence="2" key="1">
    <citation type="submission" date="2017-01" db="EMBL/GenBank/DDBJ databases">
        <authorList>
            <person name="Varghese N."/>
            <person name="Submissions S."/>
        </authorList>
    </citation>
    <scope>NUCLEOTIDE SEQUENCE [LARGE SCALE GENOMIC DNA]</scope>
    <source>
        <strain evidence="2">DSM 16176</strain>
    </source>
</reference>
<dbReference type="Proteomes" id="UP000186156">
    <property type="component" value="Unassembled WGS sequence"/>
</dbReference>
<organism evidence="1 2">
    <name type="scientific">Alicyclobacillus vulcanalis</name>
    <dbReference type="NCBI Taxonomy" id="252246"/>
    <lineage>
        <taxon>Bacteria</taxon>
        <taxon>Bacillati</taxon>
        <taxon>Bacillota</taxon>
        <taxon>Bacilli</taxon>
        <taxon>Bacillales</taxon>
        <taxon>Alicyclobacillaceae</taxon>
        <taxon>Alicyclobacillus</taxon>
    </lineage>
</organism>